<gene>
    <name evidence="2" type="ORF">Rhow_000793</name>
</gene>
<dbReference type="InterPro" id="IPR013785">
    <property type="entry name" value="Aldolase_TIM"/>
</dbReference>
<dbReference type="SUPFAM" id="SSF51569">
    <property type="entry name" value="Aldolase"/>
    <property type="match status" value="1"/>
</dbReference>
<protein>
    <submittedName>
        <fullName evidence="2">Uncharacterized protein</fullName>
    </submittedName>
</protein>
<dbReference type="EMBL" id="BHYM01000013">
    <property type="protein sequence ID" value="GCE37909.1"/>
    <property type="molecule type" value="Genomic_DNA"/>
</dbReference>
<name>A0A402C2P2_RHOWR</name>
<sequence>MTGAVQLTDTTVRDGSTAVSHQFTVTRVREVVRELDAADTGCVPRNRSGMTVIEVTHGDACPRSTTDSAPSTRSSLN</sequence>
<organism evidence="2 3">
    <name type="scientific">Rhodococcus wratislaviensis</name>
    <name type="common">Tsukamurella wratislaviensis</name>
    <dbReference type="NCBI Taxonomy" id="44752"/>
    <lineage>
        <taxon>Bacteria</taxon>
        <taxon>Bacillati</taxon>
        <taxon>Actinomycetota</taxon>
        <taxon>Actinomycetes</taxon>
        <taxon>Mycobacteriales</taxon>
        <taxon>Nocardiaceae</taxon>
        <taxon>Rhodococcus</taxon>
    </lineage>
</organism>
<reference evidence="2 3" key="1">
    <citation type="submission" date="2018-11" db="EMBL/GenBank/DDBJ databases">
        <title>Microbial catabolism of amino acid.</title>
        <authorList>
            <person name="Hibi M."/>
            <person name="Ogawa J."/>
        </authorList>
    </citation>
    <scope>NUCLEOTIDE SEQUENCE [LARGE SCALE GENOMIC DNA]</scope>
    <source>
        <strain evidence="2 3">C31-06</strain>
    </source>
</reference>
<evidence type="ECO:0000313" key="2">
    <source>
        <dbReference type="EMBL" id="GCE37909.1"/>
    </source>
</evidence>
<evidence type="ECO:0000313" key="3">
    <source>
        <dbReference type="Proteomes" id="UP000287519"/>
    </source>
</evidence>
<dbReference type="AlphaFoldDB" id="A0A402C2P2"/>
<accession>A0A402C2P2</accession>
<comment type="caution">
    <text evidence="2">The sequence shown here is derived from an EMBL/GenBank/DDBJ whole genome shotgun (WGS) entry which is preliminary data.</text>
</comment>
<evidence type="ECO:0000256" key="1">
    <source>
        <dbReference type="SAM" id="MobiDB-lite"/>
    </source>
</evidence>
<dbReference type="Proteomes" id="UP000287519">
    <property type="component" value="Unassembled WGS sequence"/>
</dbReference>
<dbReference type="RefSeq" id="WP_124390573.1">
    <property type="nucleotide sequence ID" value="NZ_BHYM01000013.1"/>
</dbReference>
<feature type="region of interest" description="Disordered" evidence="1">
    <location>
        <begin position="58"/>
        <end position="77"/>
    </location>
</feature>
<keyword evidence="3" id="KW-1185">Reference proteome</keyword>
<feature type="compositionally biased region" description="Polar residues" evidence="1">
    <location>
        <begin position="63"/>
        <end position="77"/>
    </location>
</feature>
<dbReference type="Gene3D" id="3.20.20.70">
    <property type="entry name" value="Aldolase class I"/>
    <property type="match status" value="1"/>
</dbReference>
<proteinExistence type="predicted"/>